<keyword evidence="1" id="KW-0472">Membrane</keyword>
<dbReference type="Proteomes" id="UP000523614">
    <property type="component" value="Unassembled WGS sequence"/>
</dbReference>
<comment type="caution">
    <text evidence="2">The sequence shown here is derived from an EMBL/GenBank/DDBJ whole genome shotgun (WGS) entry which is preliminary data.</text>
</comment>
<evidence type="ECO:0000313" key="2">
    <source>
        <dbReference type="EMBL" id="NLF91936.1"/>
    </source>
</evidence>
<proteinExistence type="predicted"/>
<keyword evidence="1" id="KW-0812">Transmembrane</keyword>
<evidence type="ECO:0000313" key="3">
    <source>
        <dbReference type="Proteomes" id="UP000523614"/>
    </source>
</evidence>
<feature type="non-terminal residue" evidence="2">
    <location>
        <position position="101"/>
    </location>
</feature>
<organism evidence="2 3">
    <name type="scientific">Corynebacterium marinum</name>
    <dbReference type="NCBI Taxonomy" id="349751"/>
    <lineage>
        <taxon>Bacteria</taxon>
        <taxon>Bacillati</taxon>
        <taxon>Actinomycetota</taxon>
        <taxon>Actinomycetes</taxon>
        <taxon>Mycobacteriales</taxon>
        <taxon>Corynebacteriaceae</taxon>
        <taxon>Corynebacterium</taxon>
    </lineage>
</organism>
<dbReference type="EMBL" id="JAAYYP010000419">
    <property type="protein sequence ID" value="NLF91936.1"/>
    <property type="molecule type" value="Genomic_DNA"/>
</dbReference>
<accession>A0A847HF27</accession>
<feature type="transmembrane region" description="Helical" evidence="1">
    <location>
        <begin position="68"/>
        <end position="95"/>
    </location>
</feature>
<sequence>MDWTLPLFAAIPLFAAAVAVLLPWRWARDVLHIGVPVTGILAGGWLFAHTAEHGTIAHNVGLYVGGVAIPFAADTFSAIMIITTMIIAATANWFATITGET</sequence>
<name>A0A847HF27_9CORY</name>
<evidence type="ECO:0000256" key="1">
    <source>
        <dbReference type="SAM" id="Phobius"/>
    </source>
</evidence>
<keyword evidence="1" id="KW-1133">Transmembrane helix</keyword>
<feature type="transmembrane region" description="Helical" evidence="1">
    <location>
        <begin position="6"/>
        <end position="24"/>
    </location>
</feature>
<dbReference type="AlphaFoldDB" id="A0A847HF27"/>
<feature type="transmembrane region" description="Helical" evidence="1">
    <location>
        <begin position="31"/>
        <end position="48"/>
    </location>
</feature>
<reference evidence="2 3" key="1">
    <citation type="journal article" date="2020" name="Biotechnol. Biofuels">
        <title>New insights from the biogas microbiome by comprehensive genome-resolved metagenomics of nearly 1600 species originating from multiple anaerobic digesters.</title>
        <authorList>
            <person name="Campanaro S."/>
            <person name="Treu L."/>
            <person name="Rodriguez-R L.M."/>
            <person name="Kovalovszki A."/>
            <person name="Ziels R.M."/>
            <person name="Maus I."/>
            <person name="Zhu X."/>
            <person name="Kougias P.G."/>
            <person name="Basile A."/>
            <person name="Luo G."/>
            <person name="Schluter A."/>
            <person name="Konstantinidis K.T."/>
            <person name="Angelidaki I."/>
        </authorList>
    </citation>
    <scope>NUCLEOTIDE SEQUENCE [LARGE SCALE GENOMIC DNA]</scope>
    <source>
        <strain evidence="2">AS06rmzACSIP_235</strain>
    </source>
</reference>
<protein>
    <submittedName>
        <fullName evidence="2">Monovalent cation/H+ antiporter subunit D family protein</fullName>
    </submittedName>
</protein>
<gene>
    <name evidence="2" type="ORF">GX570_11425</name>
</gene>